<sequence>MSIRSRLVLLVLAVLLPALGAIAWVVFRGWQNGHAAIDHHARDSTQARALAIERELNRYSGIAHTLAASPLLDRAPPLAERDRLAFDDTARRAIAGLPVSVQLTSGATVWTDTRLPRGMPVSRAPPAAEPPPLHPDASPASSAARLVAGPGKDADRSLSLLEPVLRGDAGRGARATALGLSLRIPLARLQKVLDEYPVPPGWGGWLLDAHGQVLLHRAARNGAEPGLGARGVQNPEGTDALPLLALLRESLAGEQRDGRFALQTAEGDTMRVYYRRAPEGWVYLTTVPRAQLAPGYADQAFALLLGAVLLLVAGVVAAMLVARGELRRQVDEAVQRARQAERWAARRERVEALGRLTGRVAHEFNNLLGVISNSAHLIQRHANTPALAMPLAATLRAVDAASGLMQHLLRFGGRQSTRPCKLVLAHWLPELRDMLGVVLGKRVALEIEVRDQGLCVHVDPDELELALINLALNAREVLPEGGRVAVTAEAAAPALTADLPSGRYVAIAVRDDGPGMAPEQVRRAFEPFFTTKDDDTTAGFGLSQVHGLCSQAHGKALLVSQPGEGTTVTLVLPAVEPERSSAVGPRASAAPLAASVLVAEDNDTLGDVTVALIETMGARVERVTHAGQALERLERGPPIDVVLSDVAMPGPMDGVGLAHAVRARWPGVHVVLISANGSSLVGAESFLVLRKPCAPAVLLEALRPALDGPGPRAGTPRAPGMGAVAGGRSRSTHCEDTPWTTNP</sequence>
<evidence type="ECO:0000313" key="8">
    <source>
        <dbReference type="EMBL" id="QIM51794.1"/>
    </source>
</evidence>
<dbReference type="EC" id="2.7.13.3" evidence="2"/>
<dbReference type="PRINTS" id="PR00344">
    <property type="entry name" value="BCTRLSENSOR"/>
</dbReference>
<evidence type="ECO:0000256" key="3">
    <source>
        <dbReference type="PROSITE-ProRule" id="PRU00169"/>
    </source>
</evidence>
<gene>
    <name evidence="8" type="ORF">G9Q37_06390</name>
</gene>
<dbReference type="PROSITE" id="PS50110">
    <property type="entry name" value="RESPONSE_REGULATORY"/>
    <property type="match status" value="1"/>
</dbReference>
<dbReference type="Gene3D" id="3.30.565.10">
    <property type="entry name" value="Histidine kinase-like ATPase, C-terminal domain"/>
    <property type="match status" value="1"/>
</dbReference>
<keyword evidence="5" id="KW-0472">Membrane</keyword>
<feature type="region of interest" description="Disordered" evidence="4">
    <location>
        <begin position="115"/>
        <end position="154"/>
    </location>
</feature>
<dbReference type="GO" id="GO:0000155">
    <property type="term" value="F:phosphorelay sensor kinase activity"/>
    <property type="evidence" value="ECO:0007669"/>
    <property type="project" value="InterPro"/>
</dbReference>
<dbReference type="PANTHER" id="PTHR43065:SF49">
    <property type="entry name" value="HISTIDINE KINASE"/>
    <property type="match status" value="1"/>
</dbReference>
<dbReference type="AlphaFoldDB" id="A0A6G8IF10"/>
<dbReference type="Gene3D" id="1.10.287.130">
    <property type="match status" value="1"/>
</dbReference>
<dbReference type="Gene3D" id="3.40.50.2300">
    <property type="match status" value="1"/>
</dbReference>
<dbReference type="InterPro" id="IPR011006">
    <property type="entry name" value="CheY-like_superfamily"/>
</dbReference>
<keyword evidence="5" id="KW-1133">Transmembrane helix</keyword>
<dbReference type="Proteomes" id="UP000503162">
    <property type="component" value="Chromosome"/>
</dbReference>
<feature type="compositionally biased region" description="Low complexity" evidence="4">
    <location>
        <begin position="708"/>
        <end position="722"/>
    </location>
</feature>
<feature type="transmembrane region" description="Helical" evidence="5">
    <location>
        <begin position="300"/>
        <end position="322"/>
    </location>
</feature>
<dbReference type="Pfam" id="PF00072">
    <property type="entry name" value="Response_reg"/>
    <property type="match status" value="1"/>
</dbReference>
<keyword evidence="9" id="KW-1185">Reference proteome</keyword>
<dbReference type="SUPFAM" id="SSF52172">
    <property type="entry name" value="CheY-like"/>
    <property type="match status" value="1"/>
</dbReference>
<organism evidence="8 9">
    <name type="scientific">Hydrogenophaga crocea</name>
    <dbReference type="NCBI Taxonomy" id="2716225"/>
    <lineage>
        <taxon>Bacteria</taxon>
        <taxon>Pseudomonadati</taxon>
        <taxon>Pseudomonadota</taxon>
        <taxon>Betaproteobacteria</taxon>
        <taxon>Burkholderiales</taxon>
        <taxon>Comamonadaceae</taxon>
        <taxon>Hydrogenophaga</taxon>
    </lineage>
</organism>
<evidence type="ECO:0000256" key="2">
    <source>
        <dbReference type="ARBA" id="ARBA00012438"/>
    </source>
</evidence>
<dbReference type="SMART" id="SM00448">
    <property type="entry name" value="REC"/>
    <property type="match status" value="1"/>
</dbReference>
<dbReference type="InterPro" id="IPR005467">
    <property type="entry name" value="His_kinase_dom"/>
</dbReference>
<dbReference type="InterPro" id="IPR001789">
    <property type="entry name" value="Sig_transdc_resp-reg_receiver"/>
</dbReference>
<dbReference type="Pfam" id="PF02518">
    <property type="entry name" value="HATPase_c"/>
    <property type="match status" value="1"/>
</dbReference>
<dbReference type="InterPro" id="IPR036890">
    <property type="entry name" value="HATPase_C_sf"/>
</dbReference>
<name>A0A6G8IF10_9BURK</name>
<keyword evidence="5" id="KW-0812">Transmembrane</keyword>
<feature type="domain" description="Histidine kinase" evidence="6">
    <location>
        <begin position="359"/>
        <end position="576"/>
    </location>
</feature>
<dbReference type="PANTHER" id="PTHR43065">
    <property type="entry name" value="SENSOR HISTIDINE KINASE"/>
    <property type="match status" value="1"/>
</dbReference>
<dbReference type="RefSeq" id="WP_166226162.1">
    <property type="nucleotide sequence ID" value="NZ_CP049989.1"/>
</dbReference>
<feature type="region of interest" description="Disordered" evidence="4">
    <location>
        <begin position="706"/>
        <end position="743"/>
    </location>
</feature>
<feature type="modified residue" description="4-aspartylphosphate" evidence="3">
    <location>
        <position position="645"/>
    </location>
</feature>
<evidence type="ECO:0000313" key="9">
    <source>
        <dbReference type="Proteomes" id="UP000503162"/>
    </source>
</evidence>
<dbReference type="InterPro" id="IPR003594">
    <property type="entry name" value="HATPase_dom"/>
</dbReference>
<evidence type="ECO:0000259" key="6">
    <source>
        <dbReference type="PROSITE" id="PS50109"/>
    </source>
</evidence>
<evidence type="ECO:0000256" key="1">
    <source>
        <dbReference type="ARBA" id="ARBA00000085"/>
    </source>
</evidence>
<dbReference type="PROSITE" id="PS50109">
    <property type="entry name" value="HIS_KIN"/>
    <property type="match status" value="1"/>
</dbReference>
<dbReference type="InterPro" id="IPR036097">
    <property type="entry name" value="HisK_dim/P_sf"/>
</dbReference>
<dbReference type="SMART" id="SM00387">
    <property type="entry name" value="HATPase_c"/>
    <property type="match status" value="1"/>
</dbReference>
<keyword evidence="3" id="KW-0597">Phosphoprotein</keyword>
<protein>
    <recommendedName>
        <fullName evidence="2">histidine kinase</fullName>
        <ecNumber evidence="2">2.7.13.3</ecNumber>
    </recommendedName>
</protein>
<dbReference type="SUPFAM" id="SSF47384">
    <property type="entry name" value="Homodimeric domain of signal transducing histidine kinase"/>
    <property type="match status" value="1"/>
</dbReference>
<dbReference type="EMBL" id="CP049989">
    <property type="protein sequence ID" value="QIM51794.1"/>
    <property type="molecule type" value="Genomic_DNA"/>
</dbReference>
<evidence type="ECO:0000256" key="4">
    <source>
        <dbReference type="SAM" id="MobiDB-lite"/>
    </source>
</evidence>
<proteinExistence type="predicted"/>
<evidence type="ECO:0000259" key="7">
    <source>
        <dbReference type="PROSITE" id="PS50110"/>
    </source>
</evidence>
<dbReference type="KEGG" id="hcz:G9Q37_06390"/>
<evidence type="ECO:0000256" key="5">
    <source>
        <dbReference type="SAM" id="Phobius"/>
    </source>
</evidence>
<reference evidence="8 9" key="1">
    <citation type="submission" date="2020-03" db="EMBL/GenBank/DDBJ databases">
        <title>Hydrogenophaga sp. nov. isolated from cyanobacterial mat.</title>
        <authorList>
            <person name="Thorat V."/>
            <person name="Kirdat K."/>
            <person name="Tiwarekar B."/>
            <person name="Costa E.D."/>
            <person name="Yadav A."/>
        </authorList>
    </citation>
    <scope>NUCLEOTIDE SEQUENCE [LARGE SCALE GENOMIC DNA]</scope>
    <source>
        <strain evidence="8 9">BA0156</strain>
    </source>
</reference>
<dbReference type="InterPro" id="IPR004358">
    <property type="entry name" value="Sig_transdc_His_kin-like_C"/>
</dbReference>
<dbReference type="SUPFAM" id="SSF55874">
    <property type="entry name" value="ATPase domain of HSP90 chaperone/DNA topoisomerase II/histidine kinase"/>
    <property type="match status" value="1"/>
</dbReference>
<comment type="catalytic activity">
    <reaction evidence="1">
        <text>ATP + protein L-histidine = ADP + protein N-phospho-L-histidine.</text>
        <dbReference type="EC" id="2.7.13.3"/>
    </reaction>
</comment>
<accession>A0A6G8IF10</accession>
<feature type="domain" description="Response regulatory" evidence="7">
    <location>
        <begin position="595"/>
        <end position="706"/>
    </location>
</feature>